<dbReference type="EMBL" id="VFYP01000001">
    <property type="protein sequence ID" value="TPP10282.1"/>
    <property type="molecule type" value="Genomic_DNA"/>
</dbReference>
<dbReference type="AlphaFoldDB" id="A0A504UYL7"/>
<dbReference type="RefSeq" id="WP_140826633.1">
    <property type="nucleotide sequence ID" value="NZ_VFYP01000001.1"/>
</dbReference>
<accession>A0A504UYL7</accession>
<organism evidence="1 2">
    <name type="scientific">Rhizobium glycinendophyticum</name>
    <dbReference type="NCBI Taxonomy" id="2589807"/>
    <lineage>
        <taxon>Bacteria</taxon>
        <taxon>Pseudomonadati</taxon>
        <taxon>Pseudomonadota</taxon>
        <taxon>Alphaproteobacteria</taxon>
        <taxon>Hyphomicrobiales</taxon>
        <taxon>Rhizobiaceae</taxon>
        <taxon>Rhizobium/Agrobacterium group</taxon>
        <taxon>Rhizobium</taxon>
    </lineage>
</organism>
<sequence>MSQRLTTAVRMGVGARQILNKTRTFPDGEAAYPFGPNGAHFGVEPMLLALSMELALKAWYVFDHDKTMKRWTHDLAELFDSLTEESRDKLDSTFKASVAPFHPSGLYVDYGIRHVLFQHNDAFVRWRYLHERREPRSFQRNVFEATLEMVIAEFEKLYGTERVWPPQPPHRS</sequence>
<keyword evidence="2" id="KW-1185">Reference proteome</keyword>
<proteinExistence type="predicted"/>
<comment type="caution">
    <text evidence="1">The sequence shown here is derived from an EMBL/GenBank/DDBJ whole genome shotgun (WGS) entry which is preliminary data.</text>
</comment>
<evidence type="ECO:0008006" key="3">
    <source>
        <dbReference type="Google" id="ProtNLM"/>
    </source>
</evidence>
<gene>
    <name evidence="1" type="ORF">FJQ55_05300</name>
</gene>
<evidence type="ECO:0000313" key="1">
    <source>
        <dbReference type="EMBL" id="TPP10282.1"/>
    </source>
</evidence>
<dbReference type="Proteomes" id="UP000316429">
    <property type="component" value="Unassembled WGS sequence"/>
</dbReference>
<dbReference type="Gene3D" id="1.20.120.330">
    <property type="entry name" value="Nucleotidyltransferases domain 2"/>
    <property type="match status" value="1"/>
</dbReference>
<protein>
    <recommendedName>
        <fullName evidence="3">HEPN domain-containing protein</fullName>
    </recommendedName>
</protein>
<evidence type="ECO:0000313" key="2">
    <source>
        <dbReference type="Proteomes" id="UP000316429"/>
    </source>
</evidence>
<name>A0A504UYL7_9HYPH</name>
<dbReference type="OrthoDB" id="7839088at2"/>
<reference evidence="1 2" key="1">
    <citation type="submission" date="2019-06" db="EMBL/GenBank/DDBJ databases">
        <title>Rhizobium sp. CL12 isolated from roots of soybean.</title>
        <authorList>
            <person name="Wang C."/>
        </authorList>
    </citation>
    <scope>NUCLEOTIDE SEQUENCE [LARGE SCALE GENOMIC DNA]</scope>
    <source>
        <strain evidence="1 2">CL12</strain>
    </source>
</reference>